<reference evidence="3" key="1">
    <citation type="submission" date="2016-11" db="EMBL/GenBank/DDBJ databases">
        <authorList>
            <person name="Varghese N."/>
            <person name="Submissions S."/>
        </authorList>
    </citation>
    <scope>NUCLEOTIDE SEQUENCE [LARGE SCALE GENOMIC DNA]</scope>
    <source>
        <strain evidence="3">DSM 16219</strain>
    </source>
</reference>
<dbReference type="InterPro" id="IPR029069">
    <property type="entry name" value="HotDog_dom_sf"/>
</dbReference>
<dbReference type="PANTHER" id="PTHR43664:SF1">
    <property type="entry name" value="BETA-METHYLMALYL-COA DEHYDRATASE"/>
    <property type="match status" value="1"/>
</dbReference>
<gene>
    <name evidence="2" type="ORF">SAMN02745216_03957</name>
</gene>
<dbReference type="Proteomes" id="UP000183994">
    <property type="component" value="Unassembled WGS sequence"/>
</dbReference>
<dbReference type="InterPro" id="IPR052342">
    <property type="entry name" value="MCH/BMMD"/>
</dbReference>
<accession>A0A1M6UQB1</accession>
<dbReference type="STRING" id="1121393.SAMN02745216_03957"/>
<sequence>MEKTYLEDYEVGEEFTSPARTMTEADIVNFAGLTGDWHPIHTNVEFASQTPFKERIAHGMLTLCLGSALIFRLGQYVALPKSFIAFYGMDKVRFVGPVKIHDTIKTTMKILALENKDDKRGIMVCENTISNQRDEAVVIYTTRALVGRRP</sequence>
<dbReference type="AlphaFoldDB" id="A0A1M6UQB1"/>
<dbReference type="PANTHER" id="PTHR43664">
    <property type="entry name" value="MONOAMINE OXIDASE-RELATED"/>
    <property type="match status" value="1"/>
</dbReference>
<dbReference type="Gene3D" id="3.10.129.10">
    <property type="entry name" value="Hotdog Thioesterase"/>
    <property type="match status" value="1"/>
</dbReference>
<name>A0A1M6UQB1_9BACT</name>
<dbReference type="SUPFAM" id="SSF54637">
    <property type="entry name" value="Thioesterase/thiol ester dehydrase-isomerase"/>
    <property type="match status" value="1"/>
</dbReference>
<evidence type="ECO:0000313" key="3">
    <source>
        <dbReference type="Proteomes" id="UP000183994"/>
    </source>
</evidence>
<keyword evidence="3" id="KW-1185">Reference proteome</keyword>
<proteinExistence type="predicted"/>
<dbReference type="EMBL" id="FQZU01000031">
    <property type="protein sequence ID" value="SHK71350.1"/>
    <property type="molecule type" value="Genomic_DNA"/>
</dbReference>
<dbReference type="OrthoDB" id="9800237at2"/>
<feature type="domain" description="MaoC-like" evidence="1">
    <location>
        <begin position="11"/>
        <end position="119"/>
    </location>
</feature>
<evidence type="ECO:0000259" key="1">
    <source>
        <dbReference type="Pfam" id="PF01575"/>
    </source>
</evidence>
<protein>
    <submittedName>
        <fullName evidence="2">Acyl dehydratase</fullName>
    </submittedName>
</protein>
<dbReference type="Pfam" id="PF01575">
    <property type="entry name" value="MaoC_dehydratas"/>
    <property type="match status" value="1"/>
</dbReference>
<evidence type="ECO:0000313" key="2">
    <source>
        <dbReference type="EMBL" id="SHK71350.1"/>
    </source>
</evidence>
<organism evidence="2 3">
    <name type="scientific">Desulfatibacillum alkenivorans DSM 16219</name>
    <dbReference type="NCBI Taxonomy" id="1121393"/>
    <lineage>
        <taxon>Bacteria</taxon>
        <taxon>Pseudomonadati</taxon>
        <taxon>Thermodesulfobacteriota</taxon>
        <taxon>Desulfobacteria</taxon>
        <taxon>Desulfobacterales</taxon>
        <taxon>Desulfatibacillaceae</taxon>
        <taxon>Desulfatibacillum</taxon>
    </lineage>
</organism>
<dbReference type="InterPro" id="IPR002539">
    <property type="entry name" value="MaoC-like_dom"/>
</dbReference>
<dbReference type="RefSeq" id="WP_073477986.1">
    <property type="nucleotide sequence ID" value="NZ_FQZU01000031.1"/>
</dbReference>